<dbReference type="Proteomes" id="UP000604046">
    <property type="component" value="Unassembled WGS sequence"/>
</dbReference>
<dbReference type="OrthoDB" id="10598802at2759"/>
<comment type="caution">
    <text evidence="2">The sequence shown here is derived from an EMBL/GenBank/DDBJ whole genome shotgun (WGS) entry which is preliminary data.</text>
</comment>
<keyword evidence="3" id="KW-1185">Reference proteome</keyword>
<dbReference type="EMBL" id="CAJNDS010000447">
    <property type="protein sequence ID" value="CAE7207421.1"/>
    <property type="molecule type" value="Genomic_DNA"/>
</dbReference>
<evidence type="ECO:0000313" key="2">
    <source>
        <dbReference type="EMBL" id="CAE7207421.1"/>
    </source>
</evidence>
<evidence type="ECO:0000256" key="1">
    <source>
        <dbReference type="SAM" id="SignalP"/>
    </source>
</evidence>
<evidence type="ECO:0000313" key="3">
    <source>
        <dbReference type="Proteomes" id="UP000604046"/>
    </source>
</evidence>
<sequence length="870" mass="98030">MQQMVWRALVLLVPCLAMKMHVLDPSGNRSLSESHTEFGETALAKLEHNDNSAATVAQRRNYRRSKLVPDLKEKKDYSKQATAYCATFDLITLLMSSLHTHDSEGSVDTKELGISLGKIAITYGAHFAGLMVAGGKYAPFFGPTAMLACGLIDMFLPQPPPPPSAEQLIAEAKKEIMAETRSLIRASVLEQSLREVHIEISNFVSGTVVSSAMDSMEPDAALAYALALENDVGGLAERLLLPCTSLSWGSSSCQNRVHAGAATLLSSITTVHFSIFEGIFQALNEKLQKVKDYVAASTTSSTRTGASASVVHDVDQVLTDTFQRVGCPNSNPPSALATFKTLRYESRILDKMKDMCKSAAGSQDAQECCGDGEGQCTRSCKDVDYLHFALYDNIRLKRRNIVTKLAPLFFPARDMFMAQRLRMVTCGGNECVDGLDQSSRDRAQGNIYKRELWEQGLEMFEIGTTVLGEKEFWAADCSSKWQKATFALTRSKGHARIFALVKNEVPYLRYLGYARRRWQRSSLYQPSSASERRRMHHRNFGGDVAPVMWDLSLTNLKSEGLYLYFQTPTKPDLKAFSLMAQAEKFEPLLEWNAKEFAFGSKCAKKANNYYYRCPNIKDESKSLISIGSSSASGERPLHFSRWDVQFYMRLHKKEGTACSIAFVTEDGKKSHFLLDAGGNKLHQEGKLFEKKTLDASPYQIQTWHSYRVSRRERKLWVFMDDELLWEHDVANDVIIPRIQIRPWRNIVDLWGVRVTQGPRIITVLGIQHRDQPKEPGKYFSFDLDDIVLVYGKDLKVWGQHCRYTQGDASWTRKHSGAWFKIFVDQGCEYGVGSACGRRDSAYRKNQFKVGDKILLSHMDSDLRCWDLPKP</sequence>
<feature type="chain" id="PRO_5032776529" evidence="1">
    <location>
        <begin position="18"/>
        <end position="870"/>
    </location>
</feature>
<proteinExistence type="predicted"/>
<name>A0A812JH47_9DINO</name>
<organism evidence="2 3">
    <name type="scientific">Symbiodinium natans</name>
    <dbReference type="NCBI Taxonomy" id="878477"/>
    <lineage>
        <taxon>Eukaryota</taxon>
        <taxon>Sar</taxon>
        <taxon>Alveolata</taxon>
        <taxon>Dinophyceae</taxon>
        <taxon>Suessiales</taxon>
        <taxon>Symbiodiniaceae</taxon>
        <taxon>Symbiodinium</taxon>
    </lineage>
</organism>
<protein>
    <submittedName>
        <fullName evidence="2">Uncharacterized protein</fullName>
    </submittedName>
</protein>
<accession>A0A812JH47</accession>
<gene>
    <name evidence="2" type="ORF">SNAT2548_LOCUS6698</name>
</gene>
<feature type="signal peptide" evidence="1">
    <location>
        <begin position="1"/>
        <end position="17"/>
    </location>
</feature>
<keyword evidence="1" id="KW-0732">Signal</keyword>
<reference evidence="2" key="1">
    <citation type="submission" date="2021-02" db="EMBL/GenBank/DDBJ databases">
        <authorList>
            <person name="Dougan E. K."/>
            <person name="Rhodes N."/>
            <person name="Thang M."/>
            <person name="Chan C."/>
        </authorList>
    </citation>
    <scope>NUCLEOTIDE SEQUENCE</scope>
</reference>
<dbReference type="AlphaFoldDB" id="A0A812JH47"/>